<dbReference type="RefSeq" id="WP_104587719.1">
    <property type="nucleotide sequence ID" value="NZ_JAJGQH010000009.1"/>
</dbReference>
<reference evidence="1 2" key="1">
    <citation type="submission" date="2016-08" db="EMBL/GenBank/DDBJ databases">
        <authorList>
            <person name="Seilhamer J.J."/>
        </authorList>
    </citation>
    <scope>NUCLEOTIDE SEQUENCE [LARGE SCALE GENOMIC DNA]</scope>
    <source>
        <strain evidence="1 2">CFBP4644</strain>
    </source>
</reference>
<name>A0A2S7DDV7_9XANT</name>
<gene>
    <name evidence="1" type="ORF">XmelCFBP4644_13425</name>
</gene>
<accession>A0A2S7DDV7</accession>
<organism evidence="1 2">
    <name type="scientific">Xanthomonas melonis</name>
    <dbReference type="NCBI Taxonomy" id="56456"/>
    <lineage>
        <taxon>Bacteria</taxon>
        <taxon>Pseudomonadati</taxon>
        <taxon>Pseudomonadota</taxon>
        <taxon>Gammaproteobacteria</taxon>
        <taxon>Lysobacterales</taxon>
        <taxon>Lysobacteraceae</taxon>
        <taxon>Xanthomonas</taxon>
    </lineage>
</organism>
<dbReference type="AlphaFoldDB" id="A0A2S7DDV7"/>
<dbReference type="OrthoDB" id="5985360at2"/>
<dbReference type="EMBL" id="MDEH01000007">
    <property type="protein sequence ID" value="PPU72018.1"/>
    <property type="molecule type" value="Genomic_DNA"/>
</dbReference>
<evidence type="ECO:0000313" key="2">
    <source>
        <dbReference type="Proteomes" id="UP000239865"/>
    </source>
</evidence>
<protein>
    <submittedName>
        <fullName evidence="1">Uncharacterized protein</fullName>
    </submittedName>
</protein>
<proteinExistence type="predicted"/>
<comment type="caution">
    <text evidence="1">The sequence shown here is derived from an EMBL/GenBank/DDBJ whole genome shotgun (WGS) entry which is preliminary data.</text>
</comment>
<evidence type="ECO:0000313" key="1">
    <source>
        <dbReference type="EMBL" id="PPU72018.1"/>
    </source>
</evidence>
<dbReference type="Proteomes" id="UP000239865">
    <property type="component" value="Unassembled WGS sequence"/>
</dbReference>
<sequence>MKRLIWTLALLFAGQAELQAQSVYEKLVCRDNDPFVFCTQGCKGADKNWIAVDPISGTTAPMLGYCVQPSLSVCCKGPYCGPWTQTGIDAYYQYKRICPKAMKQGRWNGKTPPEKVPHDH</sequence>